<dbReference type="RefSeq" id="WP_047262218.1">
    <property type="nucleotide sequence ID" value="NZ_CP011542.1"/>
</dbReference>
<dbReference type="InterPro" id="IPR001034">
    <property type="entry name" value="DeoR_HTH"/>
</dbReference>
<dbReference type="Pfam" id="PF00455">
    <property type="entry name" value="DeoRC"/>
    <property type="match status" value="1"/>
</dbReference>
<dbReference type="GO" id="GO:0003700">
    <property type="term" value="F:DNA-binding transcription factor activity"/>
    <property type="evidence" value="ECO:0007669"/>
    <property type="project" value="InterPro"/>
</dbReference>
<dbReference type="STRING" id="571915.CMUST_09045"/>
<organism evidence="4 5">
    <name type="scientific">Corynebacterium mustelae</name>
    <dbReference type="NCBI Taxonomy" id="571915"/>
    <lineage>
        <taxon>Bacteria</taxon>
        <taxon>Bacillati</taxon>
        <taxon>Actinomycetota</taxon>
        <taxon>Actinomycetes</taxon>
        <taxon>Mycobacteriales</taxon>
        <taxon>Corynebacteriaceae</taxon>
        <taxon>Corynebacterium</taxon>
    </lineage>
</organism>
<dbReference type="SUPFAM" id="SSF46785">
    <property type="entry name" value="Winged helix' DNA-binding domain"/>
    <property type="match status" value="1"/>
</dbReference>
<dbReference type="SMART" id="SM01134">
    <property type="entry name" value="DeoRC"/>
    <property type="match status" value="1"/>
</dbReference>
<dbReference type="PATRIC" id="fig|571915.4.peg.1918"/>
<evidence type="ECO:0000313" key="5">
    <source>
        <dbReference type="Proteomes" id="UP000035199"/>
    </source>
</evidence>
<evidence type="ECO:0000313" key="4">
    <source>
        <dbReference type="EMBL" id="AKK06126.1"/>
    </source>
</evidence>
<dbReference type="InterPro" id="IPR036388">
    <property type="entry name" value="WH-like_DNA-bd_sf"/>
</dbReference>
<reference evidence="5" key="2">
    <citation type="submission" date="2015-05" db="EMBL/GenBank/DDBJ databases">
        <title>Complete genome sequence of Corynebacterium mustelae DSM 45274, isolated from various tissues of a male ferret with lethal sepsis.</title>
        <authorList>
            <person name="Ruckert C."/>
            <person name="Albersmeier A."/>
            <person name="Winkler A."/>
            <person name="Tauch A."/>
        </authorList>
    </citation>
    <scope>NUCLEOTIDE SEQUENCE [LARGE SCALE GENOMIC DNA]</scope>
    <source>
        <strain evidence="5">DSM 45274</strain>
    </source>
</reference>
<dbReference type="InterPro" id="IPR014036">
    <property type="entry name" value="DeoR-like_C"/>
</dbReference>
<dbReference type="PANTHER" id="PTHR30363:SF44">
    <property type="entry name" value="AGA OPERON TRANSCRIPTIONAL REPRESSOR-RELATED"/>
    <property type="match status" value="1"/>
</dbReference>
<dbReference type="Pfam" id="PF08220">
    <property type="entry name" value="HTH_DeoR"/>
    <property type="match status" value="1"/>
</dbReference>
<evidence type="ECO:0000256" key="2">
    <source>
        <dbReference type="ARBA" id="ARBA00023163"/>
    </source>
</evidence>
<proteinExistence type="predicted"/>
<dbReference type="PROSITE" id="PS51000">
    <property type="entry name" value="HTH_DEOR_2"/>
    <property type="match status" value="1"/>
</dbReference>
<name>A0A0G3GYD0_9CORY</name>
<sequence length="267" mass="28773">MSTVTEVSNRQSLIAAITNQHGRCTVSDLANRFNVTAETIRRDLKLLETNGMLRRVHGGAVSGSSTKPSELRAVDEYDDLPIQQSQRRKNSIAQIGVTFIPGPNAAMFIDAGSTTEAFAQTLARTYVGQQWNIVTNSPNIAHTLASAGVSSVTILGGIVKPRTQAIVGPQAVNELQRLRADIAFMGTNGLSIAHGLSTSDPREATIKSLMIKQAKYSVVLCDSTKINRESAVSFAGLSEIDTVVSDRQAPEDFSQKLCPFNTRMVIP</sequence>
<dbReference type="Proteomes" id="UP000035199">
    <property type="component" value="Chromosome"/>
</dbReference>
<dbReference type="SUPFAM" id="SSF100950">
    <property type="entry name" value="NagB/RpiA/CoA transferase-like"/>
    <property type="match status" value="1"/>
</dbReference>
<dbReference type="KEGG" id="cmv:CMUST_09045"/>
<dbReference type="SMART" id="SM00420">
    <property type="entry name" value="HTH_DEOR"/>
    <property type="match status" value="1"/>
</dbReference>
<dbReference type="PANTHER" id="PTHR30363">
    <property type="entry name" value="HTH-TYPE TRANSCRIPTIONAL REGULATOR SRLR-RELATED"/>
    <property type="match status" value="1"/>
</dbReference>
<dbReference type="InterPro" id="IPR036390">
    <property type="entry name" value="WH_DNA-bd_sf"/>
</dbReference>
<keyword evidence="1" id="KW-0805">Transcription regulation</keyword>
<keyword evidence="2" id="KW-0804">Transcription</keyword>
<dbReference type="AlphaFoldDB" id="A0A0G3GYD0"/>
<protein>
    <submittedName>
        <fullName evidence="4">Transcriptional regulator, DeoR family</fullName>
    </submittedName>
</protein>
<gene>
    <name evidence="4" type="ORF">CMUST_09045</name>
</gene>
<keyword evidence="5" id="KW-1185">Reference proteome</keyword>
<dbReference type="OrthoDB" id="7688673at2"/>
<reference evidence="4 5" key="1">
    <citation type="journal article" date="2015" name="Genome Announc.">
        <title>Complete Genome Sequence of the Type Strain Corynebacterium mustelae DSM 45274, Isolated from Various Tissues of a Male Ferret with Lethal Sepsis.</title>
        <authorList>
            <person name="Ruckert C."/>
            <person name="Eimer J."/>
            <person name="Winkler A."/>
            <person name="Tauch A."/>
        </authorList>
    </citation>
    <scope>NUCLEOTIDE SEQUENCE [LARGE SCALE GENOMIC DNA]</scope>
    <source>
        <strain evidence="4 5">DSM 45274</strain>
    </source>
</reference>
<accession>A0A0G3GYD0</accession>
<feature type="domain" description="HTH deoR-type" evidence="3">
    <location>
        <begin position="7"/>
        <end position="62"/>
    </location>
</feature>
<dbReference type="PRINTS" id="PR00037">
    <property type="entry name" value="HTHLACR"/>
</dbReference>
<evidence type="ECO:0000256" key="1">
    <source>
        <dbReference type="ARBA" id="ARBA00023015"/>
    </source>
</evidence>
<dbReference type="InterPro" id="IPR050313">
    <property type="entry name" value="Carb_Metab_HTH_regulators"/>
</dbReference>
<dbReference type="EMBL" id="CP011542">
    <property type="protein sequence ID" value="AKK06126.1"/>
    <property type="molecule type" value="Genomic_DNA"/>
</dbReference>
<evidence type="ECO:0000259" key="3">
    <source>
        <dbReference type="PROSITE" id="PS51000"/>
    </source>
</evidence>
<dbReference type="Gene3D" id="1.10.10.10">
    <property type="entry name" value="Winged helix-like DNA-binding domain superfamily/Winged helix DNA-binding domain"/>
    <property type="match status" value="1"/>
</dbReference>
<dbReference type="Gene3D" id="3.40.50.1360">
    <property type="match status" value="1"/>
</dbReference>
<dbReference type="InterPro" id="IPR037171">
    <property type="entry name" value="NagB/RpiA_transferase-like"/>
</dbReference>